<proteinExistence type="predicted"/>
<dbReference type="OrthoDB" id="1270723at2"/>
<gene>
    <name evidence="1" type="ORF">IO89_10185</name>
</gene>
<dbReference type="InterPro" id="IPR047690">
    <property type="entry name" value="IPExxxVDY_fam"/>
</dbReference>
<dbReference type="STRING" id="421072.SAMN04488097_2659"/>
<accession>A0A085BIK6</accession>
<keyword evidence="2" id="KW-1185">Reference proteome</keyword>
<reference evidence="1 2" key="1">
    <citation type="submission" date="2014-07" db="EMBL/GenBank/DDBJ databases">
        <title>Epilithonimonas lactis LMG 22401 Genome.</title>
        <authorList>
            <person name="Pipes S.E."/>
            <person name="Stropko S.J."/>
        </authorList>
    </citation>
    <scope>NUCLEOTIDE SEQUENCE [LARGE SCALE GENOMIC DNA]</scope>
    <source>
        <strain evidence="1 2">LMG 24401</strain>
    </source>
</reference>
<dbReference type="AlphaFoldDB" id="A0A085BIK6"/>
<evidence type="ECO:0000313" key="1">
    <source>
        <dbReference type="EMBL" id="KFC22301.1"/>
    </source>
</evidence>
<evidence type="ECO:0000313" key="2">
    <source>
        <dbReference type="Proteomes" id="UP000028623"/>
    </source>
</evidence>
<dbReference type="EMBL" id="JPLY01000003">
    <property type="protein sequence ID" value="KFC22301.1"/>
    <property type="molecule type" value="Genomic_DNA"/>
</dbReference>
<sequence>MNIKKQYLKLEEDLSEINVGLIRLAKPILEHELFFTINNINTFKFKRVDDILIKGEYFDHSFSRYQAYDQSSKNCYSFISNRSVSSVQKKLQNQLFSDESNIKFLLNLHQDVDYILTNSDMFAEFSLILLPENFVFQIQEYPLSSEEELYQLIQYYE</sequence>
<dbReference type="NCBIfam" id="NF033205">
    <property type="entry name" value="IPExxxVDY"/>
    <property type="match status" value="1"/>
</dbReference>
<comment type="caution">
    <text evidence="1">The sequence shown here is derived from an EMBL/GenBank/DDBJ whole genome shotgun (WGS) entry which is preliminary data.</text>
</comment>
<evidence type="ECO:0008006" key="3">
    <source>
        <dbReference type="Google" id="ProtNLM"/>
    </source>
</evidence>
<protein>
    <recommendedName>
        <fullName evidence="3">IPExxxVDY family protein</fullName>
    </recommendedName>
</protein>
<name>A0A085BIK6_9FLAO</name>
<dbReference type="Proteomes" id="UP000028623">
    <property type="component" value="Unassembled WGS sequence"/>
</dbReference>
<dbReference type="RefSeq" id="WP_034975875.1">
    <property type="nucleotide sequence ID" value="NZ_FOFI01000003.1"/>
</dbReference>
<organism evidence="1 2">
    <name type="scientific">Epilithonimonas lactis</name>
    <dbReference type="NCBI Taxonomy" id="421072"/>
    <lineage>
        <taxon>Bacteria</taxon>
        <taxon>Pseudomonadati</taxon>
        <taxon>Bacteroidota</taxon>
        <taxon>Flavobacteriia</taxon>
        <taxon>Flavobacteriales</taxon>
        <taxon>Weeksellaceae</taxon>
        <taxon>Chryseobacterium group</taxon>
        <taxon>Epilithonimonas</taxon>
    </lineage>
</organism>
<dbReference type="eggNOG" id="ENOG5033384">
    <property type="taxonomic scope" value="Bacteria"/>
</dbReference>